<dbReference type="InterPro" id="IPR008937">
    <property type="entry name" value="Ras-like_GEF"/>
</dbReference>
<dbReference type="InterPro" id="IPR036964">
    <property type="entry name" value="RASGEF_cat_dom_sf"/>
</dbReference>
<proteinExistence type="predicted"/>
<dbReference type="InterPro" id="IPR023578">
    <property type="entry name" value="Ras_GEF_dom_sf"/>
</dbReference>
<comment type="caution">
    <text evidence="5">The sequence shown here is derived from an EMBL/GenBank/DDBJ whole genome shotgun (WGS) entry which is preliminary data.</text>
</comment>
<evidence type="ECO:0000259" key="4">
    <source>
        <dbReference type="PROSITE" id="PS50009"/>
    </source>
</evidence>
<gene>
    <name evidence="5" type="ORF">QYM36_005116</name>
</gene>
<dbReference type="Proteomes" id="UP001187531">
    <property type="component" value="Unassembled WGS sequence"/>
</dbReference>
<dbReference type="PROSITE" id="PS50009">
    <property type="entry name" value="RASGEF_CAT"/>
    <property type="match status" value="1"/>
</dbReference>
<dbReference type="PANTHER" id="PTHR23113">
    <property type="entry name" value="GUANINE NUCLEOTIDE EXCHANGE FACTOR"/>
    <property type="match status" value="1"/>
</dbReference>
<organism evidence="5 6">
    <name type="scientific">Artemia franciscana</name>
    <name type="common">Brine shrimp</name>
    <name type="synonym">Artemia sanfranciscana</name>
    <dbReference type="NCBI Taxonomy" id="6661"/>
    <lineage>
        <taxon>Eukaryota</taxon>
        <taxon>Metazoa</taxon>
        <taxon>Ecdysozoa</taxon>
        <taxon>Arthropoda</taxon>
        <taxon>Crustacea</taxon>
        <taxon>Branchiopoda</taxon>
        <taxon>Anostraca</taxon>
        <taxon>Artemiidae</taxon>
        <taxon>Artemia</taxon>
    </lineage>
</organism>
<keyword evidence="6" id="KW-1185">Reference proteome</keyword>
<dbReference type="AlphaFoldDB" id="A0AA88I483"/>
<sequence>MTSESEDSEEDCSNGKKYSYATLRNSPLSANEVASSLSTSLTLFSLSCIGGDNVFKLPSESKSSPCRSKRKVLDSKLKRNQSFQVQYTERKDAVNAQYSSRSLPAAARTFKFSCMDSRTSDIDSPINSELGDDSPFTKNLNLLNVPAEDVASELTLFSFEVFSQIQPDELSCHSDSGKTRREMAPNIAAFTDQFNVISLWVVQEILNHEDPKLRADTIVYFIKVAKKLSDLRNFHAKYAVLSGLNYQAIYRLKLTWQYVSKKDQQLFRKLLDVFSSEENFSKLREVMDCLKLPCIPYLGLYLTDLVYLKDLRTSPWGSSNRELSTNNILRTITSYQTSDYSFLRARPRIRDHLLSLRYIEGLLNLLEEDQYRRSLKLEPNESRTSQSKPNTPDESPSKSSLNSARFIRGHKKSSSVGSKYRSISLPRNSSCQQRFLGRRSYTVKPLTNQLRFGKLSLEEELRPSLEDSLNSRHLIDDSLIGDYSSSATNSLPSPSSSTPSSPALIRAIVNRSLDSLAEYEIPPLPEMAQPLIEGCVRRRAIKKRGKAPGTSFWGCFWAQVRHRQLLLFPKKLFTNWPIKKGDFKEKSLEPIHLTEWEILPEGDSHPEGIVMTNTKTGDVYKYRVADSTAANNWLDKLTLASRISREDSVTSDLIEF</sequence>
<dbReference type="InterPro" id="IPR011993">
    <property type="entry name" value="PH-like_dom_sf"/>
</dbReference>
<dbReference type="Gene3D" id="2.30.29.30">
    <property type="entry name" value="Pleckstrin-homology domain (PH domain)/Phosphotyrosine-binding domain (PTB)"/>
    <property type="match status" value="1"/>
</dbReference>
<protein>
    <recommendedName>
        <fullName evidence="4">Ras-GEF domain-containing protein</fullName>
    </recommendedName>
</protein>
<dbReference type="Pfam" id="PF00617">
    <property type="entry name" value="RasGEF"/>
    <property type="match status" value="1"/>
</dbReference>
<accession>A0AA88I483</accession>
<dbReference type="InterPro" id="IPR001895">
    <property type="entry name" value="RASGEF_cat_dom"/>
</dbReference>
<reference evidence="5" key="1">
    <citation type="submission" date="2023-07" db="EMBL/GenBank/DDBJ databases">
        <title>Chromosome-level genome assembly of Artemia franciscana.</title>
        <authorList>
            <person name="Jo E."/>
        </authorList>
    </citation>
    <scope>NUCLEOTIDE SEQUENCE</scope>
    <source>
        <tissue evidence="5">Whole body</tissue>
    </source>
</reference>
<dbReference type="GO" id="GO:0005886">
    <property type="term" value="C:plasma membrane"/>
    <property type="evidence" value="ECO:0007669"/>
    <property type="project" value="TreeGrafter"/>
</dbReference>
<feature type="compositionally biased region" description="Polar residues" evidence="3">
    <location>
        <begin position="382"/>
        <end position="403"/>
    </location>
</feature>
<keyword evidence="1 2" id="KW-0344">Guanine-nucleotide releasing factor</keyword>
<dbReference type="GO" id="GO:0007265">
    <property type="term" value="P:Ras protein signal transduction"/>
    <property type="evidence" value="ECO:0007669"/>
    <property type="project" value="TreeGrafter"/>
</dbReference>
<dbReference type="GO" id="GO:0005085">
    <property type="term" value="F:guanyl-nucleotide exchange factor activity"/>
    <property type="evidence" value="ECO:0007669"/>
    <property type="project" value="UniProtKB-KW"/>
</dbReference>
<dbReference type="EMBL" id="JAVRJZ010000008">
    <property type="protein sequence ID" value="KAK2719526.1"/>
    <property type="molecule type" value="Genomic_DNA"/>
</dbReference>
<feature type="region of interest" description="Disordered" evidence="3">
    <location>
        <begin position="376"/>
        <end position="424"/>
    </location>
</feature>
<evidence type="ECO:0000256" key="3">
    <source>
        <dbReference type="SAM" id="MobiDB-lite"/>
    </source>
</evidence>
<evidence type="ECO:0000256" key="2">
    <source>
        <dbReference type="PROSITE-ProRule" id="PRU00168"/>
    </source>
</evidence>
<dbReference type="Gene3D" id="1.10.840.10">
    <property type="entry name" value="Ras guanine-nucleotide exchange factors catalytic domain"/>
    <property type="match status" value="1"/>
</dbReference>
<name>A0AA88I483_ARTSF</name>
<evidence type="ECO:0000313" key="6">
    <source>
        <dbReference type="Proteomes" id="UP001187531"/>
    </source>
</evidence>
<dbReference type="SUPFAM" id="SSF48366">
    <property type="entry name" value="Ras GEF"/>
    <property type="match status" value="1"/>
</dbReference>
<dbReference type="SMART" id="SM00147">
    <property type="entry name" value="RasGEF"/>
    <property type="match status" value="1"/>
</dbReference>
<evidence type="ECO:0000256" key="1">
    <source>
        <dbReference type="ARBA" id="ARBA00022658"/>
    </source>
</evidence>
<dbReference type="CDD" id="cd00155">
    <property type="entry name" value="RasGEF"/>
    <property type="match status" value="1"/>
</dbReference>
<evidence type="ECO:0000313" key="5">
    <source>
        <dbReference type="EMBL" id="KAK2719526.1"/>
    </source>
</evidence>
<dbReference type="PANTHER" id="PTHR23113:SF368">
    <property type="entry name" value="CELL DIVISION CONTROL PROTEIN 25"/>
    <property type="match status" value="1"/>
</dbReference>
<feature type="domain" description="Ras-GEF" evidence="4">
    <location>
        <begin position="146"/>
        <end position="380"/>
    </location>
</feature>